<dbReference type="EMBL" id="LHZN01000071">
    <property type="protein sequence ID" value="KXV42405.1"/>
    <property type="molecule type" value="Genomic_DNA"/>
</dbReference>
<accession>A0AAW3R1A3</accession>
<organism evidence="2 3">
    <name type="scientific">Gluconobacter albidus</name>
    <dbReference type="NCBI Taxonomy" id="318683"/>
    <lineage>
        <taxon>Bacteria</taxon>
        <taxon>Pseudomonadati</taxon>
        <taxon>Pseudomonadota</taxon>
        <taxon>Alphaproteobacteria</taxon>
        <taxon>Acetobacterales</taxon>
        <taxon>Acetobacteraceae</taxon>
        <taxon>Gluconobacter</taxon>
    </lineage>
</organism>
<protein>
    <submittedName>
        <fullName evidence="2">Uncharacterized protein</fullName>
    </submittedName>
</protein>
<reference evidence="1" key="1">
    <citation type="journal article" date="2014" name="Int. J. Syst. Evol. Microbiol.">
        <title>Complete genome of a new Firmicutes species belonging to the dominant human colonic microbiota ('Ruminococcus bicirculans') reveals two chromosomes and a selective capacity to utilize plant glucans.</title>
        <authorList>
            <consortium name="NISC Comparative Sequencing Program"/>
            <person name="Wegmann U."/>
            <person name="Louis P."/>
            <person name="Goesmann A."/>
            <person name="Henrissat B."/>
            <person name="Duncan S.H."/>
            <person name="Flint H.J."/>
        </authorList>
    </citation>
    <scope>NUCLEOTIDE SEQUENCE</scope>
    <source>
        <strain evidence="1">NBRC 3250</strain>
    </source>
</reference>
<gene>
    <name evidence="2" type="ORF">AD941_00960</name>
    <name evidence="1" type="ORF">GCM10007866_13210</name>
</gene>
<name>A0AAW3R1A3_9PROT</name>
<sequence>MSSPYALTETSGVIALGRRHIPRILGGMLVMLVVIDNSLSSQAMNTSVSEKRRATLWLLTCRRKRTYCLRLISDTRIIPGQGGEQTFIAV</sequence>
<dbReference type="AlphaFoldDB" id="A0AAW3R1A3"/>
<evidence type="ECO:0000313" key="3">
    <source>
        <dbReference type="Proteomes" id="UP000075682"/>
    </source>
</evidence>
<evidence type="ECO:0000313" key="4">
    <source>
        <dbReference type="Proteomes" id="UP001156672"/>
    </source>
</evidence>
<dbReference type="Proteomes" id="UP001156672">
    <property type="component" value="Unassembled WGS sequence"/>
</dbReference>
<keyword evidence="4" id="KW-1185">Reference proteome</keyword>
<evidence type="ECO:0000313" key="2">
    <source>
        <dbReference type="EMBL" id="KXV42405.1"/>
    </source>
</evidence>
<reference evidence="2 3" key="2">
    <citation type="submission" date="2015-06" db="EMBL/GenBank/DDBJ databases">
        <title>Improved classification and identification of acetic acid bacteria using matrix-assisted laser desorption/ionization time-of-flight mass spectrometry; Gluconobacter nephelii and Gluconobacter uchimurae are later heterotypic synonyms of Gluconobacter japonicus and Gluconobacter oxydans, respectively.</title>
        <authorList>
            <person name="Li L."/>
            <person name="Cleenwerck I."/>
            <person name="De Vuyst L."/>
            <person name="Vandamme P."/>
        </authorList>
    </citation>
    <scope>NUCLEOTIDE SEQUENCE [LARGE SCALE GENOMIC DNA]</scope>
    <source>
        <strain evidence="2 3">LMG 1356</strain>
    </source>
</reference>
<proteinExistence type="predicted"/>
<reference evidence="4" key="3">
    <citation type="journal article" date="2019" name="Int. J. Syst. Evol. Microbiol.">
        <title>The Global Catalogue of Microorganisms (GCM) 10K type strain sequencing project: providing services to taxonomists for standard genome sequencing and annotation.</title>
        <authorList>
            <consortium name="The Broad Institute Genomics Platform"/>
            <consortium name="The Broad Institute Genome Sequencing Center for Infectious Disease"/>
            <person name="Wu L."/>
            <person name="Ma J."/>
        </authorList>
    </citation>
    <scope>NUCLEOTIDE SEQUENCE [LARGE SCALE GENOMIC DNA]</scope>
    <source>
        <strain evidence="4">NBRC 3250</strain>
    </source>
</reference>
<evidence type="ECO:0000313" key="1">
    <source>
        <dbReference type="EMBL" id="GLQ68870.1"/>
    </source>
</evidence>
<dbReference type="Proteomes" id="UP000075682">
    <property type="component" value="Unassembled WGS sequence"/>
</dbReference>
<dbReference type="EMBL" id="BSNW01000010">
    <property type="protein sequence ID" value="GLQ68870.1"/>
    <property type="molecule type" value="Genomic_DNA"/>
</dbReference>
<reference evidence="1" key="4">
    <citation type="submission" date="2023-01" db="EMBL/GenBank/DDBJ databases">
        <title>Draft genome sequence of Gluconobacter albidus strain NBRC 3250.</title>
        <authorList>
            <person name="Sun Q."/>
            <person name="Mori K."/>
        </authorList>
    </citation>
    <scope>NUCLEOTIDE SEQUENCE</scope>
    <source>
        <strain evidence="1">NBRC 3250</strain>
    </source>
</reference>
<comment type="caution">
    <text evidence="2">The sequence shown here is derived from an EMBL/GenBank/DDBJ whole genome shotgun (WGS) entry which is preliminary data.</text>
</comment>